<feature type="transmembrane region" description="Helical" evidence="12">
    <location>
        <begin position="404"/>
        <end position="424"/>
    </location>
</feature>
<evidence type="ECO:0000256" key="11">
    <source>
        <dbReference type="ARBA" id="ARBA00023136"/>
    </source>
</evidence>
<comment type="similarity">
    <text evidence="2">Belongs to the TrkH potassium transport family.</text>
</comment>
<keyword evidence="14" id="KW-1185">Reference proteome</keyword>
<keyword evidence="5" id="KW-0997">Cell inner membrane</keyword>
<evidence type="ECO:0000256" key="7">
    <source>
        <dbReference type="ARBA" id="ARBA00022692"/>
    </source>
</evidence>
<evidence type="ECO:0000256" key="3">
    <source>
        <dbReference type="ARBA" id="ARBA00022448"/>
    </source>
</evidence>
<feature type="transmembrane region" description="Helical" evidence="12">
    <location>
        <begin position="280"/>
        <end position="300"/>
    </location>
</feature>
<dbReference type="InterPro" id="IPR004772">
    <property type="entry name" value="TrkH"/>
</dbReference>
<evidence type="ECO:0000256" key="10">
    <source>
        <dbReference type="ARBA" id="ARBA00023065"/>
    </source>
</evidence>
<keyword evidence="7 12" id="KW-0812">Transmembrane</keyword>
<comment type="caution">
    <text evidence="13">The sequence shown here is derived from an EMBL/GenBank/DDBJ whole genome shotgun (WGS) entry which is preliminary data.</text>
</comment>
<evidence type="ECO:0000256" key="8">
    <source>
        <dbReference type="ARBA" id="ARBA00022958"/>
    </source>
</evidence>
<keyword evidence="3" id="KW-0813">Transport</keyword>
<keyword evidence="6" id="KW-0633">Potassium transport</keyword>
<dbReference type="InterPro" id="IPR003445">
    <property type="entry name" value="Cat_transpt"/>
</dbReference>
<feature type="transmembrane region" description="Helical" evidence="12">
    <location>
        <begin position="333"/>
        <end position="356"/>
    </location>
</feature>
<evidence type="ECO:0000313" key="14">
    <source>
        <dbReference type="Proteomes" id="UP001205603"/>
    </source>
</evidence>
<dbReference type="PANTHER" id="PTHR32024">
    <property type="entry name" value="TRK SYSTEM POTASSIUM UPTAKE PROTEIN TRKG-RELATED"/>
    <property type="match status" value="1"/>
</dbReference>
<keyword evidence="4" id="KW-1003">Cell membrane</keyword>
<feature type="transmembrane region" description="Helical" evidence="12">
    <location>
        <begin position="13"/>
        <end position="39"/>
    </location>
</feature>
<keyword evidence="11 12" id="KW-0472">Membrane</keyword>
<comment type="subcellular location">
    <subcellularLocation>
        <location evidence="1">Cell inner membrane</location>
        <topology evidence="1">Multi-pass membrane protein</topology>
    </subcellularLocation>
</comment>
<evidence type="ECO:0000256" key="9">
    <source>
        <dbReference type="ARBA" id="ARBA00022989"/>
    </source>
</evidence>
<protein>
    <submittedName>
        <fullName evidence="13">TrkH family potassium uptake protein</fullName>
    </submittedName>
</protein>
<feature type="transmembrane region" description="Helical" evidence="12">
    <location>
        <begin position="77"/>
        <end position="98"/>
    </location>
</feature>
<proteinExistence type="inferred from homology"/>
<organism evidence="13 14">
    <name type="scientific">Coprobacter tertius</name>
    <dbReference type="NCBI Taxonomy" id="2944915"/>
    <lineage>
        <taxon>Bacteria</taxon>
        <taxon>Pseudomonadati</taxon>
        <taxon>Bacteroidota</taxon>
        <taxon>Bacteroidia</taxon>
        <taxon>Bacteroidales</taxon>
        <taxon>Barnesiellaceae</taxon>
        <taxon>Coprobacter</taxon>
    </lineage>
</organism>
<evidence type="ECO:0000256" key="4">
    <source>
        <dbReference type="ARBA" id="ARBA00022475"/>
    </source>
</evidence>
<dbReference type="Pfam" id="PF02386">
    <property type="entry name" value="TrkH"/>
    <property type="match status" value="1"/>
</dbReference>
<name>A0ABT1MKE5_9BACT</name>
<accession>A0ABT1MKE5</accession>
<feature type="transmembrane region" description="Helical" evidence="12">
    <location>
        <begin position="45"/>
        <end position="65"/>
    </location>
</feature>
<dbReference type="RefSeq" id="WP_255026675.1">
    <property type="nucleotide sequence ID" value="NZ_JANDHW010000005.1"/>
</dbReference>
<keyword evidence="8" id="KW-0630">Potassium</keyword>
<keyword evidence="9 12" id="KW-1133">Transmembrane helix</keyword>
<evidence type="ECO:0000256" key="5">
    <source>
        <dbReference type="ARBA" id="ARBA00022519"/>
    </source>
</evidence>
<gene>
    <name evidence="13" type="ORF">NMU02_06340</name>
</gene>
<dbReference type="PANTHER" id="PTHR32024:SF2">
    <property type="entry name" value="TRK SYSTEM POTASSIUM UPTAKE PROTEIN TRKG-RELATED"/>
    <property type="match status" value="1"/>
</dbReference>
<evidence type="ECO:0000313" key="13">
    <source>
        <dbReference type="EMBL" id="MCP9611706.1"/>
    </source>
</evidence>
<dbReference type="PIRSF" id="PIRSF006247">
    <property type="entry name" value="TrkH"/>
    <property type="match status" value="1"/>
</dbReference>
<dbReference type="Proteomes" id="UP001205603">
    <property type="component" value="Unassembled WGS sequence"/>
</dbReference>
<dbReference type="EMBL" id="JANDHW010000005">
    <property type="protein sequence ID" value="MCP9611706.1"/>
    <property type="molecule type" value="Genomic_DNA"/>
</dbReference>
<feature type="transmembrane region" description="Helical" evidence="12">
    <location>
        <begin position="463"/>
        <end position="488"/>
    </location>
</feature>
<evidence type="ECO:0000256" key="6">
    <source>
        <dbReference type="ARBA" id="ARBA00022538"/>
    </source>
</evidence>
<evidence type="ECO:0000256" key="2">
    <source>
        <dbReference type="ARBA" id="ARBA00009137"/>
    </source>
</evidence>
<sequence length="490" mass="54617">MGKNAMTNFNFKIVFRVIGMLVGFESVFMLVPLIVSLIYREDDTPAFLITIGITFVIGLISTFSFRNHSKHMGKREGYFIVASSWIFFSFFGMLPFMFQGSITNPADAFFETMSGFTTTGATILTDIESVPHGLLFWRSMMQWLGGLGIILFTLAVLPMLNSGGGIQLFNAETTGITHSKLRPRISQTAKRLWFIYFIITFLLVIMLVLGPMNLFDSLCHAMSTTATGGYSTKQASIAYWHSAYTEYVIIFFMFISGINFSLVYFAAHGKIKDLFKDEEVRWYTFVLILATMAVTGGLILSGHTINNFENTFRSSLFQITSAMTTTGFTTADFTVWGSFCNLVLFLVMFFGACAGSTSGGAKMIRMVVVMKNTANEFYRNIHPNAIVPVRINNQVISYELVSKVLAFLFVFSLILVSGSLVLTATDLTFEEAFGCTLSCLSNVGPGFGRMGSSFSAISDLGKWVLSFIMLVGRLELFTVLILFTPYFWKK</sequence>
<feature type="transmembrane region" description="Helical" evidence="12">
    <location>
        <begin position="247"/>
        <end position="268"/>
    </location>
</feature>
<evidence type="ECO:0000256" key="12">
    <source>
        <dbReference type="SAM" id="Phobius"/>
    </source>
</evidence>
<feature type="transmembrane region" description="Helical" evidence="12">
    <location>
        <begin position="140"/>
        <end position="160"/>
    </location>
</feature>
<keyword evidence="10" id="KW-0406">Ion transport</keyword>
<reference evidence="13 14" key="1">
    <citation type="submission" date="2022-07" db="EMBL/GenBank/DDBJ databases">
        <title>Fecal culturing of patients with breast cancer.</title>
        <authorList>
            <person name="Teng N.M.Y."/>
            <person name="Kiu R."/>
            <person name="Evans R."/>
            <person name="Baker D.J."/>
            <person name="Zenner C."/>
            <person name="Robinson S.D."/>
            <person name="Hall L.J."/>
        </authorList>
    </citation>
    <scope>NUCLEOTIDE SEQUENCE [LARGE SCALE GENOMIC DNA]</scope>
    <source>
        <strain evidence="13 14">LH1063</strain>
    </source>
</reference>
<feature type="transmembrane region" description="Helical" evidence="12">
    <location>
        <begin position="192"/>
        <end position="212"/>
    </location>
</feature>
<evidence type="ECO:0000256" key="1">
    <source>
        <dbReference type="ARBA" id="ARBA00004429"/>
    </source>
</evidence>